<evidence type="ECO:0000256" key="1">
    <source>
        <dbReference type="ARBA" id="ARBA00023209"/>
    </source>
</evidence>
<evidence type="ECO:0000313" key="4">
    <source>
        <dbReference type="EMBL" id="KAK6633683.1"/>
    </source>
</evidence>
<reference evidence="4 5" key="1">
    <citation type="submission" date="2023-09" db="EMBL/GenBank/DDBJ databases">
        <title>Genomes of two closely related lineages of the louse Polyplax serrata with different host specificities.</title>
        <authorList>
            <person name="Martinu J."/>
            <person name="Tarabai H."/>
            <person name="Stefka J."/>
            <person name="Hypsa V."/>
        </authorList>
    </citation>
    <scope>NUCLEOTIDE SEQUENCE [LARGE SCALE GENOMIC DNA]</scope>
    <source>
        <strain evidence="4">98ZLc_SE</strain>
    </source>
</reference>
<evidence type="ECO:0000256" key="2">
    <source>
        <dbReference type="ARBA" id="ARBA00023264"/>
    </source>
</evidence>
<organism evidence="4 5">
    <name type="scientific">Polyplax serrata</name>
    <name type="common">Common mouse louse</name>
    <dbReference type="NCBI Taxonomy" id="468196"/>
    <lineage>
        <taxon>Eukaryota</taxon>
        <taxon>Metazoa</taxon>
        <taxon>Ecdysozoa</taxon>
        <taxon>Arthropoda</taxon>
        <taxon>Hexapoda</taxon>
        <taxon>Insecta</taxon>
        <taxon>Pterygota</taxon>
        <taxon>Neoptera</taxon>
        <taxon>Paraneoptera</taxon>
        <taxon>Psocodea</taxon>
        <taxon>Troctomorpha</taxon>
        <taxon>Phthiraptera</taxon>
        <taxon>Anoplura</taxon>
        <taxon>Polyplacidae</taxon>
        <taxon>Polyplax</taxon>
    </lineage>
</organism>
<dbReference type="EMBL" id="JAWJWF010000004">
    <property type="protein sequence ID" value="KAK6633683.1"/>
    <property type="molecule type" value="Genomic_DNA"/>
</dbReference>
<accession>A0ABR1B2E2</accession>
<dbReference type="Gene3D" id="3.90.1200.10">
    <property type="match status" value="1"/>
</dbReference>
<comment type="caution">
    <text evidence="4">The sequence shown here is derived from an EMBL/GenBank/DDBJ whole genome shotgun (WGS) entry which is preliminary data.</text>
</comment>
<dbReference type="CDD" id="cd05156">
    <property type="entry name" value="ChoK_euk"/>
    <property type="match status" value="1"/>
</dbReference>
<dbReference type="PANTHER" id="PTHR22603:SF93">
    <property type="entry name" value="RE24176P"/>
    <property type="match status" value="1"/>
</dbReference>
<dbReference type="PANTHER" id="PTHR22603">
    <property type="entry name" value="CHOLINE/ETHANOALAMINE KINASE"/>
    <property type="match status" value="1"/>
</dbReference>
<keyword evidence="1" id="KW-0444">Lipid biosynthesis</keyword>
<dbReference type="SUPFAM" id="SSF56112">
    <property type="entry name" value="Protein kinase-like (PK-like)"/>
    <property type="match status" value="1"/>
</dbReference>
<protein>
    <recommendedName>
        <fullName evidence="6">Choline kinase</fullName>
    </recommendedName>
</protein>
<sequence length="426" mass="49814">MNNEILNGVKLMETEKTDEIRVKGYNICKEYLNGAWGLIRPDEFIIKKLSGGLSNFLYYCALPESQKPIGNEPSKVLMRIYGQDHSDMQMKFITECVIFTLLSENNRGPRLHGVFPGGRLEEYIPARPLTTDELADDNLSLVIADSIAEIHAMEVPISKEPRWLWGSIERNLQRDIGKRKAQIRAGKHETSHHWLRKLENNRELLKVRKILGTDLKEELRWLRNYLSKIHSPVVFCHNDLQEGNILKRTDVNENTQETKNLMIIDFEYCAYNYRGFDLANHFCESMYDYTNEEGPYFWSKPENYPSIEKQEKFVRRYLSKLNKTDVISDDEVDVVINEIRAYTLASHMYWAIWSVVNSVMTTIEFDYWNYGKARFNSYLNHKMAILQDEEEEEARLIAAETVLQRTDGKDEIQISRTRASSLIETN</sequence>
<dbReference type="Gene3D" id="3.30.200.20">
    <property type="entry name" value="Phosphorylase Kinase, domain 1"/>
    <property type="match status" value="1"/>
</dbReference>
<dbReference type="InterPro" id="IPR011009">
    <property type="entry name" value="Kinase-like_dom_sf"/>
</dbReference>
<keyword evidence="1" id="KW-0594">Phospholipid biosynthesis</keyword>
<name>A0ABR1B2E2_POLSC</name>
<dbReference type="Proteomes" id="UP001359485">
    <property type="component" value="Unassembled WGS sequence"/>
</dbReference>
<evidence type="ECO:0000256" key="3">
    <source>
        <dbReference type="ARBA" id="ARBA00038211"/>
    </source>
</evidence>
<keyword evidence="2" id="KW-1208">Phospholipid metabolism</keyword>
<keyword evidence="1" id="KW-0443">Lipid metabolism</keyword>
<keyword evidence="5" id="KW-1185">Reference proteome</keyword>
<gene>
    <name evidence="4" type="ORF">RUM44_004290</name>
</gene>
<evidence type="ECO:0008006" key="6">
    <source>
        <dbReference type="Google" id="ProtNLM"/>
    </source>
</evidence>
<evidence type="ECO:0000313" key="5">
    <source>
        <dbReference type="Proteomes" id="UP001359485"/>
    </source>
</evidence>
<comment type="similarity">
    <text evidence="3">Belongs to the choline/ethanolamine kinase family.</text>
</comment>
<proteinExistence type="inferred from homology"/>
<dbReference type="Pfam" id="PF01633">
    <property type="entry name" value="Choline_kinase"/>
    <property type="match status" value="1"/>
</dbReference>